<dbReference type="GO" id="GO:0030420">
    <property type="term" value="P:establishment of competence for transformation"/>
    <property type="evidence" value="ECO:0007669"/>
    <property type="project" value="UniProtKB-KW"/>
</dbReference>
<dbReference type="GO" id="GO:0009986">
    <property type="term" value="C:cell surface"/>
    <property type="evidence" value="ECO:0007669"/>
    <property type="project" value="UniProtKB-SubCell"/>
</dbReference>
<comment type="subcellular location">
    <subcellularLocation>
        <location evidence="1">Cell surface</location>
    </subcellularLocation>
</comment>
<dbReference type="PROSITE" id="PS00409">
    <property type="entry name" value="PROKAR_NTER_METHYL"/>
    <property type="match status" value="1"/>
</dbReference>
<keyword evidence="2" id="KW-0178">Competence</keyword>
<dbReference type="InterPro" id="IPR045584">
    <property type="entry name" value="Pilin-like"/>
</dbReference>
<dbReference type="AlphaFoldDB" id="A0A4Q9DVC3"/>
<dbReference type="SUPFAM" id="SSF54523">
    <property type="entry name" value="Pili subunits"/>
    <property type="match status" value="1"/>
</dbReference>
<comment type="caution">
    <text evidence="3">The sequence shown here is derived from an EMBL/GenBank/DDBJ whole genome shotgun (WGS) entry which is preliminary data.</text>
</comment>
<dbReference type="Gene3D" id="3.30.700.10">
    <property type="entry name" value="Glycoprotein, Type 4 Pilin"/>
    <property type="match status" value="1"/>
</dbReference>
<reference evidence="3 4" key="1">
    <citation type="submission" date="2019-02" db="EMBL/GenBank/DDBJ databases">
        <title>Paenibacillus sp. nov., isolated from surface-sterilized tissue of Thalictrum simplex L.</title>
        <authorList>
            <person name="Tuo L."/>
        </authorList>
    </citation>
    <scope>NUCLEOTIDE SEQUENCE [LARGE SCALE GENOMIC DNA]</scope>
    <source>
        <strain evidence="3 4">N2SHLJ1</strain>
    </source>
</reference>
<dbReference type="InterPro" id="IPR012902">
    <property type="entry name" value="N_methyl_site"/>
</dbReference>
<dbReference type="RefSeq" id="WP_131012639.1">
    <property type="nucleotide sequence ID" value="NZ_SIRE01000005.1"/>
</dbReference>
<name>A0A4Q9DVC3_9BACL</name>
<evidence type="ECO:0000256" key="1">
    <source>
        <dbReference type="ARBA" id="ARBA00004241"/>
    </source>
</evidence>
<proteinExistence type="predicted"/>
<keyword evidence="4" id="KW-1185">Reference proteome</keyword>
<dbReference type="Proteomes" id="UP000293142">
    <property type="component" value="Unassembled WGS sequence"/>
</dbReference>
<evidence type="ECO:0000313" key="3">
    <source>
        <dbReference type="EMBL" id="TBL80224.1"/>
    </source>
</evidence>
<evidence type="ECO:0000256" key="2">
    <source>
        <dbReference type="ARBA" id="ARBA00023287"/>
    </source>
</evidence>
<dbReference type="NCBIfam" id="TIGR02532">
    <property type="entry name" value="IV_pilin_GFxxxE"/>
    <property type="match status" value="1"/>
</dbReference>
<sequence length="120" mass="12475">MQAIMRTKLKLSKNQKGMTLIELMAVVVILGILAAVAGAAVTKGFDASKTNADAASKKIIIDAAQRYIMDKSTTPAMADLVSGGYLNSEPLPQVSPTTNKHFTISVDASTGAVTVAYSAS</sequence>
<dbReference type="Pfam" id="PF07963">
    <property type="entry name" value="N_methyl"/>
    <property type="match status" value="1"/>
</dbReference>
<evidence type="ECO:0000313" key="4">
    <source>
        <dbReference type="Proteomes" id="UP000293142"/>
    </source>
</evidence>
<organism evidence="3 4">
    <name type="scientific">Paenibacillus thalictri</name>
    <dbReference type="NCBI Taxonomy" id="2527873"/>
    <lineage>
        <taxon>Bacteria</taxon>
        <taxon>Bacillati</taxon>
        <taxon>Bacillota</taxon>
        <taxon>Bacilli</taxon>
        <taxon>Bacillales</taxon>
        <taxon>Paenibacillaceae</taxon>
        <taxon>Paenibacillus</taxon>
    </lineage>
</organism>
<accession>A0A4Q9DVC3</accession>
<dbReference type="OrthoDB" id="2666465at2"/>
<dbReference type="EMBL" id="SIRE01000005">
    <property type="protein sequence ID" value="TBL80224.1"/>
    <property type="molecule type" value="Genomic_DNA"/>
</dbReference>
<protein>
    <submittedName>
        <fullName evidence="3">Prepilin-type N-terminal cleavage/methylation domain-containing protein</fullName>
    </submittedName>
</protein>
<gene>
    <name evidence="3" type="ORF">EYB31_07340</name>
</gene>